<dbReference type="InterPro" id="IPR036909">
    <property type="entry name" value="Cyt_c-like_dom_sf"/>
</dbReference>
<keyword evidence="4" id="KW-0249">Electron transport</keyword>
<dbReference type="EMBL" id="WTVP01000019">
    <property type="protein sequence ID" value="NMG15656.1"/>
    <property type="molecule type" value="Genomic_DNA"/>
</dbReference>
<organism evidence="9 10">
    <name type="scientific">Aromatoleum bremense</name>
    <dbReference type="NCBI Taxonomy" id="76115"/>
    <lineage>
        <taxon>Bacteria</taxon>
        <taxon>Pseudomonadati</taxon>
        <taxon>Pseudomonadota</taxon>
        <taxon>Betaproteobacteria</taxon>
        <taxon>Rhodocyclales</taxon>
        <taxon>Rhodocyclaceae</taxon>
        <taxon>Aromatoleum</taxon>
    </lineage>
</organism>
<evidence type="ECO:0000313" key="10">
    <source>
        <dbReference type="Proteomes" id="UP000633943"/>
    </source>
</evidence>
<feature type="chain" id="PRO_5047425929" evidence="7">
    <location>
        <begin position="22"/>
        <end position="110"/>
    </location>
</feature>
<dbReference type="SUPFAM" id="SSF46626">
    <property type="entry name" value="Cytochrome c"/>
    <property type="match status" value="1"/>
</dbReference>
<dbReference type="PANTHER" id="PTHR33751">
    <property type="entry name" value="CBB3-TYPE CYTOCHROME C OXIDASE SUBUNIT FIXP"/>
    <property type="match status" value="1"/>
</dbReference>
<proteinExistence type="predicted"/>
<dbReference type="Pfam" id="PF00034">
    <property type="entry name" value="Cytochrom_C"/>
    <property type="match status" value="1"/>
</dbReference>
<reference evidence="9 10" key="1">
    <citation type="submission" date="2019-12" db="EMBL/GenBank/DDBJ databases">
        <title>Comparative genomics gives insights into the taxonomy of the Azoarcus-Aromatoleum group and reveals separate origins of nif in the plant-associated Azoarcus and non-plant-associated Aromatoleum sub-groups.</title>
        <authorList>
            <person name="Lafos M."/>
            <person name="Maluk M."/>
            <person name="Batista M."/>
            <person name="Junghare M."/>
            <person name="Carmona M."/>
            <person name="Faoro H."/>
            <person name="Cruz L.M."/>
            <person name="Battistoni F."/>
            <person name="De Souza E."/>
            <person name="Pedrosa F."/>
            <person name="Chen W.-M."/>
            <person name="Poole P.S."/>
            <person name="Dixon R.A."/>
            <person name="James E.K."/>
        </authorList>
    </citation>
    <scope>NUCLEOTIDE SEQUENCE [LARGE SCALE GENOMIC DNA]</scope>
    <source>
        <strain evidence="9 10">PbN1</strain>
    </source>
</reference>
<evidence type="ECO:0000256" key="5">
    <source>
        <dbReference type="ARBA" id="ARBA00023004"/>
    </source>
</evidence>
<keyword evidence="3 6" id="KW-0479">Metal-binding</keyword>
<evidence type="ECO:0000256" key="3">
    <source>
        <dbReference type="ARBA" id="ARBA00022723"/>
    </source>
</evidence>
<name>A0ABX1NV43_9RHOO</name>
<evidence type="ECO:0000256" key="6">
    <source>
        <dbReference type="PROSITE-ProRule" id="PRU00433"/>
    </source>
</evidence>
<evidence type="ECO:0000256" key="7">
    <source>
        <dbReference type="SAM" id="SignalP"/>
    </source>
</evidence>
<dbReference type="Proteomes" id="UP000633943">
    <property type="component" value="Unassembled WGS sequence"/>
</dbReference>
<keyword evidence="1" id="KW-0813">Transport</keyword>
<keyword evidence="2 6" id="KW-0349">Heme</keyword>
<evidence type="ECO:0000313" key="9">
    <source>
        <dbReference type="EMBL" id="NMG15656.1"/>
    </source>
</evidence>
<keyword evidence="7" id="KW-0732">Signal</keyword>
<dbReference type="RefSeq" id="WP_169202301.1">
    <property type="nucleotide sequence ID" value="NZ_CP059467.1"/>
</dbReference>
<keyword evidence="10" id="KW-1185">Reference proteome</keyword>
<feature type="signal peptide" evidence="7">
    <location>
        <begin position="1"/>
        <end position="21"/>
    </location>
</feature>
<dbReference type="InterPro" id="IPR009056">
    <property type="entry name" value="Cyt_c-like_dom"/>
</dbReference>
<dbReference type="Gene3D" id="1.10.760.10">
    <property type="entry name" value="Cytochrome c-like domain"/>
    <property type="match status" value="1"/>
</dbReference>
<dbReference type="InterPro" id="IPR050597">
    <property type="entry name" value="Cytochrome_c_Oxidase_Subunit"/>
</dbReference>
<gene>
    <name evidence="9" type="ORF">GPA24_08890</name>
</gene>
<evidence type="ECO:0000256" key="2">
    <source>
        <dbReference type="ARBA" id="ARBA00022617"/>
    </source>
</evidence>
<dbReference type="PANTHER" id="PTHR33751:SF9">
    <property type="entry name" value="CYTOCHROME C4"/>
    <property type="match status" value="1"/>
</dbReference>
<evidence type="ECO:0000256" key="1">
    <source>
        <dbReference type="ARBA" id="ARBA00022448"/>
    </source>
</evidence>
<sequence length="110" mass="11473">MHGRHLLIAACLALGGPAALALEGDAKAAQAKTSMCMGCHGIPGYRTAFPDVYPVPKLGGQHAAYLVRALQAYRDGERSHPTMRAIAASLSEQDMADLAAYYSAAGGETQ</sequence>
<accession>A0ABX1NV43</accession>
<protein>
    <submittedName>
        <fullName evidence="9">C-type cytochrome</fullName>
    </submittedName>
</protein>
<feature type="domain" description="Cytochrome c" evidence="8">
    <location>
        <begin position="19"/>
        <end position="106"/>
    </location>
</feature>
<keyword evidence="5 6" id="KW-0408">Iron</keyword>
<evidence type="ECO:0000256" key="4">
    <source>
        <dbReference type="ARBA" id="ARBA00022982"/>
    </source>
</evidence>
<evidence type="ECO:0000259" key="8">
    <source>
        <dbReference type="PROSITE" id="PS51007"/>
    </source>
</evidence>
<comment type="caution">
    <text evidence="9">The sequence shown here is derived from an EMBL/GenBank/DDBJ whole genome shotgun (WGS) entry which is preliminary data.</text>
</comment>
<dbReference type="PROSITE" id="PS51007">
    <property type="entry name" value="CYTC"/>
    <property type="match status" value="1"/>
</dbReference>